<dbReference type="Pfam" id="PF01679">
    <property type="entry name" value="Pmp3"/>
    <property type="match status" value="1"/>
</dbReference>
<feature type="transmembrane region" description="Helical" evidence="6">
    <location>
        <begin position="45"/>
        <end position="67"/>
    </location>
</feature>
<evidence type="ECO:0000256" key="1">
    <source>
        <dbReference type="ARBA" id="ARBA00004370"/>
    </source>
</evidence>
<keyword evidence="5 6" id="KW-0472">Membrane</keyword>
<evidence type="ECO:0000256" key="4">
    <source>
        <dbReference type="ARBA" id="ARBA00022989"/>
    </source>
</evidence>
<evidence type="ECO:0000256" key="6">
    <source>
        <dbReference type="SAM" id="Phobius"/>
    </source>
</evidence>
<evidence type="ECO:0000256" key="3">
    <source>
        <dbReference type="ARBA" id="ARBA00022692"/>
    </source>
</evidence>
<dbReference type="PATRIC" id="fig|997761.3.peg.5919"/>
<organism evidence="7 8">
    <name type="scientific">Paenibacillus mucilaginosus K02</name>
    <dbReference type="NCBI Taxonomy" id="997761"/>
    <lineage>
        <taxon>Bacteria</taxon>
        <taxon>Bacillati</taxon>
        <taxon>Bacillota</taxon>
        <taxon>Bacilli</taxon>
        <taxon>Bacillales</taxon>
        <taxon>Paenibacillaceae</taxon>
        <taxon>Paenibacillus</taxon>
    </lineage>
</organism>
<dbReference type="GO" id="GO:0016020">
    <property type="term" value="C:membrane"/>
    <property type="evidence" value="ECO:0007669"/>
    <property type="project" value="UniProtKB-SubCell"/>
</dbReference>
<keyword evidence="3 6" id="KW-0812">Transmembrane</keyword>
<evidence type="ECO:0000313" key="8">
    <source>
        <dbReference type="Proteomes" id="UP000007392"/>
    </source>
</evidence>
<protein>
    <recommendedName>
        <fullName evidence="9">YqaE/Pmp3 family membrane protein</fullName>
    </recommendedName>
</protein>
<dbReference type="Proteomes" id="UP000007392">
    <property type="component" value="Chromosome"/>
</dbReference>
<dbReference type="PANTHER" id="PTHR21659">
    <property type="entry name" value="HYDROPHOBIC PROTEIN RCI2 LOW TEMPERATURE AND SALT RESPONSIVE PROTEIN LTI6 -RELATED"/>
    <property type="match status" value="1"/>
</dbReference>
<dbReference type="KEGG" id="pmw:B2K_29600"/>
<comment type="subcellular location">
    <subcellularLocation>
        <location evidence="1">Membrane</location>
    </subcellularLocation>
</comment>
<proteinExistence type="inferred from homology"/>
<evidence type="ECO:0000256" key="2">
    <source>
        <dbReference type="ARBA" id="ARBA00009530"/>
    </source>
</evidence>
<accession>I0BR11</accession>
<dbReference type="AlphaFoldDB" id="I0BR11"/>
<evidence type="ECO:0000313" key="7">
    <source>
        <dbReference type="EMBL" id="AFH64808.1"/>
    </source>
</evidence>
<dbReference type="PANTHER" id="PTHR21659:SF42">
    <property type="entry name" value="UPF0057 MEMBRANE PROTEIN ZK632.10-RELATED"/>
    <property type="match status" value="1"/>
</dbReference>
<sequence>MRLKRTTAAARRVVYQRSEVFMMYLLAILLPPVAVLLSGKPFQAFLNLILTLCFWLPGAIHACMVVHEKKQDRRMERLQRGLYK</sequence>
<comment type="similarity">
    <text evidence="2">Belongs to the UPF0057 (PMP3) family.</text>
</comment>
<evidence type="ECO:0000256" key="5">
    <source>
        <dbReference type="ARBA" id="ARBA00023136"/>
    </source>
</evidence>
<dbReference type="HOGENOM" id="CLU_2524392_0_0_9"/>
<dbReference type="InterPro" id="IPR000612">
    <property type="entry name" value="PMP3"/>
</dbReference>
<dbReference type="EMBL" id="CP003422">
    <property type="protein sequence ID" value="AFH64808.1"/>
    <property type="molecule type" value="Genomic_DNA"/>
</dbReference>
<evidence type="ECO:0008006" key="9">
    <source>
        <dbReference type="Google" id="ProtNLM"/>
    </source>
</evidence>
<feature type="transmembrane region" description="Helical" evidence="6">
    <location>
        <begin position="21"/>
        <end position="39"/>
    </location>
</feature>
<dbReference type="PROSITE" id="PS01309">
    <property type="entry name" value="UPF0057"/>
    <property type="match status" value="1"/>
</dbReference>
<gene>
    <name evidence="7" type="ORF">B2K_29600</name>
</gene>
<keyword evidence="4 6" id="KW-1133">Transmembrane helix</keyword>
<name>I0BR11_9BACL</name>
<reference evidence="7 8" key="1">
    <citation type="submission" date="2013-06" db="EMBL/GenBank/DDBJ databases">
        <title>Complete genome sequence of Paenibacillus mucilaginosus K02.</title>
        <authorList>
            <person name="Xiao B."/>
            <person name="Sun L."/>
            <person name="Xiao L."/>
            <person name="Lian B."/>
        </authorList>
    </citation>
    <scope>NUCLEOTIDE SEQUENCE [LARGE SCALE GENOMIC DNA]</scope>
    <source>
        <strain evidence="7 8">K02</strain>
    </source>
</reference>